<feature type="region of interest" description="Disordered" evidence="1">
    <location>
        <begin position="159"/>
        <end position="181"/>
    </location>
</feature>
<gene>
    <name evidence="2" type="ORF">NTEN_LOCUS22788</name>
</gene>
<name>A0A6H5HPT0_9HEMI</name>
<feature type="compositionally biased region" description="Basic and acidic residues" evidence="1">
    <location>
        <begin position="171"/>
        <end position="181"/>
    </location>
</feature>
<organism evidence="2 3">
    <name type="scientific">Nesidiocoris tenuis</name>
    <dbReference type="NCBI Taxonomy" id="355587"/>
    <lineage>
        <taxon>Eukaryota</taxon>
        <taxon>Metazoa</taxon>
        <taxon>Ecdysozoa</taxon>
        <taxon>Arthropoda</taxon>
        <taxon>Hexapoda</taxon>
        <taxon>Insecta</taxon>
        <taxon>Pterygota</taxon>
        <taxon>Neoptera</taxon>
        <taxon>Paraneoptera</taxon>
        <taxon>Hemiptera</taxon>
        <taxon>Heteroptera</taxon>
        <taxon>Panheteroptera</taxon>
        <taxon>Cimicomorpha</taxon>
        <taxon>Miridae</taxon>
        <taxon>Dicyphina</taxon>
        <taxon>Nesidiocoris</taxon>
    </lineage>
</organism>
<evidence type="ECO:0000256" key="1">
    <source>
        <dbReference type="SAM" id="MobiDB-lite"/>
    </source>
</evidence>
<protein>
    <submittedName>
        <fullName evidence="2">Uncharacterized protein</fullName>
    </submittedName>
</protein>
<keyword evidence="3" id="KW-1185">Reference proteome</keyword>
<evidence type="ECO:0000313" key="3">
    <source>
        <dbReference type="Proteomes" id="UP000479000"/>
    </source>
</evidence>
<evidence type="ECO:0000313" key="2">
    <source>
        <dbReference type="EMBL" id="CAB0019076.1"/>
    </source>
</evidence>
<dbReference type="EMBL" id="CADCXU010033731">
    <property type="protein sequence ID" value="CAB0019076.1"/>
    <property type="molecule type" value="Genomic_DNA"/>
</dbReference>
<dbReference type="Proteomes" id="UP000479000">
    <property type="component" value="Unassembled WGS sequence"/>
</dbReference>
<feature type="non-terminal residue" evidence="2">
    <location>
        <position position="1"/>
    </location>
</feature>
<dbReference type="AlphaFoldDB" id="A0A6H5HPT0"/>
<proteinExistence type="predicted"/>
<reference evidence="2 3" key="1">
    <citation type="submission" date="2020-02" db="EMBL/GenBank/DDBJ databases">
        <authorList>
            <person name="Ferguson B K."/>
        </authorList>
    </citation>
    <scope>NUCLEOTIDE SEQUENCE [LARGE SCALE GENOMIC DNA]</scope>
</reference>
<dbReference type="OrthoDB" id="10071887at2759"/>
<sequence length="284" mass="31076">CASMNVIRDPYAGVGAPQTPRLAHHHVHYGDSRTLPATGRLQNRSLSTDSVYTILIRLPPDPDGVGSEQQPSIKMITDDIAPTTPLRAVTGGGIRTTRIENSTAGDYNLSLHPAGGYHHTTVNRRPSHISDIRIPLNAKIIPKQLAAAAATGIDLGRWRGQASSAGEEKEENAREEGRQESGEDIVGHLVDVHHHVDAVQHTRSAEADHSMHGLHTARLVGFLLLSLLHQQHDQSCLLRAVQRVIPAHIRTNPHVQMAQSQSYCDEPRILQLNCGMTKYDIKGK</sequence>
<accession>A0A6H5HPT0</accession>